<feature type="DNA-binding region" description="H-T-H motif" evidence="4">
    <location>
        <begin position="17"/>
        <end position="36"/>
    </location>
</feature>
<dbReference type="GO" id="GO:0003700">
    <property type="term" value="F:DNA-binding transcription factor activity"/>
    <property type="evidence" value="ECO:0007669"/>
    <property type="project" value="TreeGrafter"/>
</dbReference>
<keyword evidence="1" id="KW-0805">Transcription regulation</keyword>
<evidence type="ECO:0000256" key="3">
    <source>
        <dbReference type="ARBA" id="ARBA00023163"/>
    </source>
</evidence>
<evidence type="ECO:0000256" key="2">
    <source>
        <dbReference type="ARBA" id="ARBA00023125"/>
    </source>
</evidence>
<evidence type="ECO:0000256" key="1">
    <source>
        <dbReference type="ARBA" id="ARBA00023015"/>
    </source>
</evidence>
<dbReference type="InterPro" id="IPR009057">
    <property type="entry name" value="Homeodomain-like_sf"/>
</dbReference>
<dbReference type="InterPro" id="IPR039536">
    <property type="entry name" value="TetR_C_Proteobacteria"/>
</dbReference>
<dbReference type="Proteomes" id="UP000295493">
    <property type="component" value="Unassembled WGS sequence"/>
</dbReference>
<dbReference type="Pfam" id="PF00440">
    <property type="entry name" value="TetR_N"/>
    <property type="match status" value="1"/>
</dbReference>
<keyword evidence="3" id="KW-0804">Transcription</keyword>
<dbReference type="SUPFAM" id="SSF46689">
    <property type="entry name" value="Homeodomain-like"/>
    <property type="match status" value="1"/>
</dbReference>
<evidence type="ECO:0000259" key="5">
    <source>
        <dbReference type="PROSITE" id="PS50977"/>
    </source>
</evidence>
<dbReference type="Gene3D" id="1.10.10.60">
    <property type="entry name" value="Homeodomain-like"/>
    <property type="match status" value="1"/>
</dbReference>
<dbReference type="SUPFAM" id="SSF48498">
    <property type="entry name" value="Tetracyclin repressor-like, C-terminal domain"/>
    <property type="match status" value="1"/>
</dbReference>
<comment type="caution">
    <text evidence="6">The sequence shown here is derived from an EMBL/GenBank/DDBJ whole genome shotgun (WGS) entry which is preliminary data.</text>
</comment>
<reference evidence="6 7" key="1">
    <citation type="submission" date="2019-03" db="EMBL/GenBank/DDBJ databases">
        <title>Genomic Encyclopedia of Type Strains, Phase IV (KMG-IV): sequencing the most valuable type-strain genomes for metagenomic binning, comparative biology and taxonomic classification.</title>
        <authorList>
            <person name="Goeker M."/>
        </authorList>
    </citation>
    <scope>NUCLEOTIDE SEQUENCE [LARGE SCALE GENOMIC DNA]</scope>
    <source>
        <strain evidence="6 7">DSM 25059</strain>
    </source>
</reference>
<accession>A0A4R6FCV3</accession>
<gene>
    <name evidence="6" type="ORF">EV664_11495</name>
</gene>
<name>A0A4R6FCV3_9SPHN</name>
<keyword evidence="2 4" id="KW-0238">DNA-binding</keyword>
<evidence type="ECO:0000313" key="6">
    <source>
        <dbReference type="EMBL" id="TDN79059.1"/>
    </source>
</evidence>
<dbReference type="InterPro" id="IPR036271">
    <property type="entry name" value="Tet_transcr_reg_TetR-rel_C_sf"/>
</dbReference>
<dbReference type="EMBL" id="SNWD01000014">
    <property type="protein sequence ID" value="TDN79059.1"/>
    <property type="molecule type" value="Genomic_DNA"/>
</dbReference>
<sequence>MQAARELFFERGFGGTTIEEVAAQAGVSKVTVYKRFCDKETLFENCVRKEIGRLAEAFDGGSVHPSEGLECRLNDFGMKLMGFLTRANYVALDRVLSQEFAMMPELGRRLYQAGPAQSRAKLAEVLAEACDEGILACEDPVRAASDLLSLWRGAIEVELKFAIRRNIDEATARDHVEHGTRTFLRAYQPRQD</sequence>
<evidence type="ECO:0000256" key="4">
    <source>
        <dbReference type="PROSITE-ProRule" id="PRU00335"/>
    </source>
</evidence>
<dbReference type="Pfam" id="PF14246">
    <property type="entry name" value="TetR_C_7"/>
    <property type="match status" value="1"/>
</dbReference>
<dbReference type="OrthoDB" id="9816431at2"/>
<dbReference type="AlphaFoldDB" id="A0A4R6FCV3"/>
<dbReference type="InterPro" id="IPR001647">
    <property type="entry name" value="HTH_TetR"/>
</dbReference>
<dbReference type="RefSeq" id="WP_133496772.1">
    <property type="nucleotide sequence ID" value="NZ_BMLU01000013.1"/>
</dbReference>
<dbReference type="Gene3D" id="1.10.357.10">
    <property type="entry name" value="Tetracycline Repressor, domain 2"/>
    <property type="match status" value="1"/>
</dbReference>
<protein>
    <submittedName>
        <fullName evidence="6">TetR family transcriptional regulator</fullName>
    </submittedName>
</protein>
<dbReference type="GO" id="GO:0000976">
    <property type="term" value="F:transcription cis-regulatory region binding"/>
    <property type="evidence" value="ECO:0007669"/>
    <property type="project" value="TreeGrafter"/>
</dbReference>
<dbReference type="PANTHER" id="PTHR30055:SF146">
    <property type="entry name" value="HTH-TYPE TRANSCRIPTIONAL DUAL REGULATOR CECR"/>
    <property type="match status" value="1"/>
</dbReference>
<dbReference type="FunFam" id="1.10.10.60:FF:000141">
    <property type="entry name" value="TetR family transcriptional regulator"/>
    <property type="match status" value="1"/>
</dbReference>
<dbReference type="InterPro" id="IPR050109">
    <property type="entry name" value="HTH-type_TetR-like_transc_reg"/>
</dbReference>
<feature type="domain" description="HTH tetR-type" evidence="5">
    <location>
        <begin position="1"/>
        <end position="54"/>
    </location>
</feature>
<evidence type="ECO:0000313" key="7">
    <source>
        <dbReference type="Proteomes" id="UP000295493"/>
    </source>
</evidence>
<keyword evidence="7" id="KW-1185">Reference proteome</keyword>
<proteinExistence type="predicted"/>
<dbReference type="PANTHER" id="PTHR30055">
    <property type="entry name" value="HTH-TYPE TRANSCRIPTIONAL REGULATOR RUTR"/>
    <property type="match status" value="1"/>
</dbReference>
<dbReference type="PROSITE" id="PS50977">
    <property type="entry name" value="HTH_TETR_2"/>
    <property type="match status" value="1"/>
</dbReference>
<organism evidence="6 7">
    <name type="scientific">Stakelama pacifica</name>
    <dbReference type="NCBI Taxonomy" id="517720"/>
    <lineage>
        <taxon>Bacteria</taxon>
        <taxon>Pseudomonadati</taxon>
        <taxon>Pseudomonadota</taxon>
        <taxon>Alphaproteobacteria</taxon>
        <taxon>Sphingomonadales</taxon>
        <taxon>Sphingomonadaceae</taxon>
        <taxon>Stakelama</taxon>
    </lineage>
</organism>